<feature type="region of interest" description="Disordered" evidence="8">
    <location>
        <begin position="364"/>
        <end position="460"/>
    </location>
</feature>
<evidence type="ECO:0000256" key="3">
    <source>
        <dbReference type="ARBA" id="ARBA00007336"/>
    </source>
</evidence>
<evidence type="ECO:0000256" key="6">
    <source>
        <dbReference type="ARBA" id="ARBA00023242"/>
    </source>
</evidence>
<evidence type="ECO:0000256" key="4">
    <source>
        <dbReference type="ARBA" id="ARBA00022517"/>
    </source>
</evidence>
<dbReference type="GO" id="GO:0030687">
    <property type="term" value="C:preribosome, large subunit precursor"/>
    <property type="evidence" value="ECO:0007669"/>
    <property type="project" value="TreeGrafter"/>
</dbReference>
<dbReference type="AlphaFoldDB" id="A0A8C3R4V3"/>
<keyword evidence="5 7" id="KW-0175">Coiled coil</keyword>
<dbReference type="Proteomes" id="UP000694396">
    <property type="component" value="Unplaced"/>
</dbReference>
<keyword evidence="10" id="KW-1185">Reference proteome</keyword>
<feature type="coiled-coil region" evidence="7">
    <location>
        <begin position="289"/>
        <end position="316"/>
    </location>
</feature>
<dbReference type="GO" id="GO:0005730">
    <property type="term" value="C:nucleolus"/>
    <property type="evidence" value="ECO:0007669"/>
    <property type="project" value="UniProtKB-SubCell"/>
</dbReference>
<dbReference type="Pfam" id="PF05890">
    <property type="entry name" value="Ebp2"/>
    <property type="match status" value="1"/>
</dbReference>
<evidence type="ECO:0000256" key="7">
    <source>
        <dbReference type="SAM" id="Coils"/>
    </source>
</evidence>
<sequence length="460" mass="49595">RPAPARPGSSPCLRGAERSGRAGVGTGTGLRVGTGVGATWDEVVPLVLEVQPQAAGPRGVQHHLLLQEADTAGHPRPAAEHGHGQHVRPRHAAAAAVALVTAGPAGPEAAAHAAGSGGGGSDGGGGGAAWVLLGLRLGLGGFLALRLGGEPVAAVARPAGKGRPVPAARTDQIRPQLQAAFARGELKPGLNVVLEERPKRRNDTDGLKQCLAEFRQQLTWVERLDVTLGPVTDPVSQSASTSDAVDPENDFQREMSFYRQAQAAVLEALPRLRKLQVPTRRPDDYFAEMAKSDQQMQKIRQKLKSKQEAMERSEKAKQLRAMRKYGKKVQVEILQRRQKEKKNMLNAVKKYQKGLSDKLDFLDEEQTSSQGNKKGNASQRTKKGPNAKRRYKNQKFGFGGKKKGSKWNTKESFNDVSSFQSKVAHNKGPGKGGRGGKGGKKALNKRPGKRARQKMKNRAR</sequence>
<organism evidence="9 10">
    <name type="scientific">Cyanoderma ruficeps</name>
    <name type="common">rufous-capped babbler</name>
    <dbReference type="NCBI Taxonomy" id="181631"/>
    <lineage>
        <taxon>Eukaryota</taxon>
        <taxon>Metazoa</taxon>
        <taxon>Chordata</taxon>
        <taxon>Craniata</taxon>
        <taxon>Vertebrata</taxon>
        <taxon>Euteleostomi</taxon>
        <taxon>Archelosauria</taxon>
        <taxon>Archosauria</taxon>
        <taxon>Dinosauria</taxon>
        <taxon>Saurischia</taxon>
        <taxon>Theropoda</taxon>
        <taxon>Coelurosauria</taxon>
        <taxon>Aves</taxon>
        <taxon>Neognathae</taxon>
        <taxon>Neoaves</taxon>
        <taxon>Telluraves</taxon>
        <taxon>Australaves</taxon>
        <taxon>Passeriformes</taxon>
        <taxon>Sylvioidea</taxon>
        <taxon>Timaliidae</taxon>
        <taxon>Cyanoderma</taxon>
    </lineage>
</organism>
<feature type="compositionally biased region" description="Basic residues" evidence="8">
    <location>
        <begin position="380"/>
        <end position="393"/>
    </location>
</feature>
<feature type="compositionally biased region" description="Basic residues" evidence="8">
    <location>
        <begin position="437"/>
        <end position="460"/>
    </location>
</feature>
<evidence type="ECO:0000256" key="8">
    <source>
        <dbReference type="SAM" id="MobiDB-lite"/>
    </source>
</evidence>
<evidence type="ECO:0000313" key="10">
    <source>
        <dbReference type="Proteomes" id="UP000694396"/>
    </source>
</evidence>
<comment type="function">
    <text evidence="1">Required for the processing of the 27S pre-rRNA.</text>
</comment>
<dbReference type="PANTHER" id="PTHR13028">
    <property type="entry name" value="RRNA PROCESSING PROTEIN EBNA1-BINDING PROTEIN-RELATED"/>
    <property type="match status" value="1"/>
</dbReference>
<evidence type="ECO:0000256" key="5">
    <source>
        <dbReference type="ARBA" id="ARBA00023054"/>
    </source>
</evidence>
<dbReference type="PANTHER" id="PTHR13028:SF0">
    <property type="entry name" value="RRNA-PROCESSING PROTEIN EBP2-RELATED"/>
    <property type="match status" value="1"/>
</dbReference>
<evidence type="ECO:0000256" key="1">
    <source>
        <dbReference type="ARBA" id="ARBA00003387"/>
    </source>
</evidence>
<feature type="region of interest" description="Disordered" evidence="8">
    <location>
        <begin position="1"/>
        <end position="28"/>
    </location>
</feature>
<accession>A0A8C3R4V3</accession>
<comment type="similarity">
    <text evidence="3">Belongs to the EBP2 family.</text>
</comment>
<comment type="subcellular location">
    <subcellularLocation>
        <location evidence="2">Nucleus</location>
        <location evidence="2">Nucleolus</location>
    </subcellularLocation>
</comment>
<dbReference type="GO" id="GO:0006364">
    <property type="term" value="P:rRNA processing"/>
    <property type="evidence" value="ECO:0007669"/>
    <property type="project" value="TreeGrafter"/>
</dbReference>
<dbReference type="InterPro" id="IPR008610">
    <property type="entry name" value="Ebp2"/>
</dbReference>
<evidence type="ECO:0000313" key="9">
    <source>
        <dbReference type="Ensembl" id="ENSCRFP00000015756.1"/>
    </source>
</evidence>
<name>A0A8C3R4V3_9PASS</name>
<dbReference type="GO" id="GO:0034399">
    <property type="term" value="C:nuclear periphery"/>
    <property type="evidence" value="ECO:0007669"/>
    <property type="project" value="TreeGrafter"/>
</dbReference>
<feature type="compositionally biased region" description="Polar residues" evidence="8">
    <location>
        <begin position="414"/>
        <end position="423"/>
    </location>
</feature>
<reference evidence="9" key="2">
    <citation type="submission" date="2025-09" db="UniProtKB">
        <authorList>
            <consortium name="Ensembl"/>
        </authorList>
    </citation>
    <scope>IDENTIFICATION</scope>
</reference>
<keyword evidence="6" id="KW-0539">Nucleus</keyword>
<feature type="compositionally biased region" description="Polar residues" evidence="8">
    <location>
        <begin position="367"/>
        <end position="379"/>
    </location>
</feature>
<dbReference type="Ensembl" id="ENSCRFT00000016312.1">
    <property type="protein sequence ID" value="ENSCRFP00000015756.1"/>
    <property type="gene ID" value="ENSCRFG00000012113.1"/>
</dbReference>
<protein>
    <submittedName>
        <fullName evidence="9">EBNA1 binding protein 2</fullName>
    </submittedName>
</protein>
<keyword evidence="4" id="KW-0690">Ribosome biogenesis</keyword>
<dbReference type="GO" id="GO:0042273">
    <property type="term" value="P:ribosomal large subunit biogenesis"/>
    <property type="evidence" value="ECO:0007669"/>
    <property type="project" value="TreeGrafter"/>
</dbReference>
<reference evidence="9" key="1">
    <citation type="submission" date="2025-08" db="UniProtKB">
        <authorList>
            <consortium name="Ensembl"/>
        </authorList>
    </citation>
    <scope>IDENTIFICATION</scope>
</reference>
<proteinExistence type="inferred from homology"/>
<evidence type="ECO:0000256" key="2">
    <source>
        <dbReference type="ARBA" id="ARBA00004604"/>
    </source>
</evidence>